<dbReference type="InterPro" id="IPR027904">
    <property type="entry name" value="DUF4587"/>
</dbReference>
<evidence type="ECO:0000259" key="2">
    <source>
        <dbReference type="Pfam" id="PF15248"/>
    </source>
</evidence>
<dbReference type="PANTHER" id="PTHR28604:SF3">
    <property type="match status" value="1"/>
</dbReference>
<accession>A0A210QX34</accession>
<organism evidence="3 4">
    <name type="scientific">Mizuhopecten yessoensis</name>
    <name type="common">Japanese scallop</name>
    <name type="synonym">Patinopecten yessoensis</name>
    <dbReference type="NCBI Taxonomy" id="6573"/>
    <lineage>
        <taxon>Eukaryota</taxon>
        <taxon>Metazoa</taxon>
        <taxon>Spiralia</taxon>
        <taxon>Lophotrochozoa</taxon>
        <taxon>Mollusca</taxon>
        <taxon>Bivalvia</taxon>
        <taxon>Autobranchia</taxon>
        <taxon>Pteriomorphia</taxon>
        <taxon>Pectinida</taxon>
        <taxon>Pectinoidea</taxon>
        <taxon>Pectinidae</taxon>
        <taxon>Mizuhopecten</taxon>
    </lineage>
</organism>
<dbReference type="OrthoDB" id="5969023at2759"/>
<dbReference type="EMBL" id="NEDP02001444">
    <property type="protein sequence ID" value="OWF53266.1"/>
    <property type="molecule type" value="Genomic_DNA"/>
</dbReference>
<sequence length="340" mass="39325">MAATDTDSVHDYMTRLRMKMVQQKIANEREKQRPPSTESNNDLEQQLHMQQIMLRRQELLDKIKHEHLLNNDYTTRRPRSLSARRRYTPSPVQPPPSRRSLPDFNKGDYSYRGQGQGWYACQESDGVVRVWTAFHRDHVPYIMENWLTDAGSRVVRDYIKHDRHRDMNQVKHVIEHRINTPKTYHLPPLHQAPPPPPPQHVIQQIPQPVIQRIGLDDNQPSKGSLFNKADFMEMMMMQGAQMHQLVMQQMMMSNLPGNSRQTSCMPAVIAEPAAPVVMGRGGGGAVHHHHYQMSPQPQQPMVHHYPSLPAIQPGMTPMRGYTLPGYFNAHDDGSNYYVYH</sequence>
<reference evidence="3 4" key="1">
    <citation type="journal article" date="2017" name="Nat. Ecol. Evol.">
        <title>Scallop genome provides insights into evolution of bilaterian karyotype and development.</title>
        <authorList>
            <person name="Wang S."/>
            <person name="Zhang J."/>
            <person name="Jiao W."/>
            <person name="Li J."/>
            <person name="Xun X."/>
            <person name="Sun Y."/>
            <person name="Guo X."/>
            <person name="Huan P."/>
            <person name="Dong B."/>
            <person name="Zhang L."/>
            <person name="Hu X."/>
            <person name="Sun X."/>
            <person name="Wang J."/>
            <person name="Zhao C."/>
            <person name="Wang Y."/>
            <person name="Wang D."/>
            <person name="Huang X."/>
            <person name="Wang R."/>
            <person name="Lv J."/>
            <person name="Li Y."/>
            <person name="Zhang Z."/>
            <person name="Liu B."/>
            <person name="Lu W."/>
            <person name="Hui Y."/>
            <person name="Liang J."/>
            <person name="Zhou Z."/>
            <person name="Hou R."/>
            <person name="Li X."/>
            <person name="Liu Y."/>
            <person name="Li H."/>
            <person name="Ning X."/>
            <person name="Lin Y."/>
            <person name="Zhao L."/>
            <person name="Xing Q."/>
            <person name="Dou J."/>
            <person name="Li Y."/>
            <person name="Mao J."/>
            <person name="Guo H."/>
            <person name="Dou H."/>
            <person name="Li T."/>
            <person name="Mu C."/>
            <person name="Jiang W."/>
            <person name="Fu Q."/>
            <person name="Fu X."/>
            <person name="Miao Y."/>
            <person name="Liu J."/>
            <person name="Yu Q."/>
            <person name="Li R."/>
            <person name="Liao H."/>
            <person name="Li X."/>
            <person name="Kong Y."/>
            <person name="Jiang Z."/>
            <person name="Chourrout D."/>
            <person name="Li R."/>
            <person name="Bao Z."/>
        </authorList>
    </citation>
    <scope>NUCLEOTIDE SEQUENCE [LARGE SCALE GENOMIC DNA]</scope>
    <source>
        <strain evidence="3 4">PY_sf001</strain>
    </source>
</reference>
<name>A0A210QX34_MIZYE</name>
<feature type="compositionally biased region" description="Basic residues" evidence="1">
    <location>
        <begin position="76"/>
        <end position="87"/>
    </location>
</feature>
<evidence type="ECO:0000313" key="4">
    <source>
        <dbReference type="Proteomes" id="UP000242188"/>
    </source>
</evidence>
<evidence type="ECO:0000256" key="1">
    <source>
        <dbReference type="SAM" id="MobiDB-lite"/>
    </source>
</evidence>
<keyword evidence="4" id="KW-1185">Reference proteome</keyword>
<protein>
    <submittedName>
        <fullName evidence="3">Uncharacterized protein C21orf58</fullName>
    </submittedName>
</protein>
<dbReference type="InterPro" id="IPR038915">
    <property type="entry name" value="PRR29-like"/>
</dbReference>
<feature type="domain" description="DUF4587" evidence="2">
    <location>
        <begin position="228"/>
        <end position="291"/>
    </location>
</feature>
<proteinExistence type="predicted"/>
<dbReference type="PANTHER" id="PTHR28604">
    <property type="match status" value="1"/>
</dbReference>
<evidence type="ECO:0000313" key="3">
    <source>
        <dbReference type="EMBL" id="OWF53266.1"/>
    </source>
</evidence>
<dbReference type="Pfam" id="PF15248">
    <property type="entry name" value="DUF4587"/>
    <property type="match status" value="1"/>
</dbReference>
<feature type="region of interest" description="Disordered" evidence="1">
    <location>
        <begin position="70"/>
        <end position="105"/>
    </location>
</feature>
<dbReference type="Proteomes" id="UP000242188">
    <property type="component" value="Unassembled WGS sequence"/>
</dbReference>
<comment type="caution">
    <text evidence="3">The sequence shown here is derived from an EMBL/GenBank/DDBJ whole genome shotgun (WGS) entry which is preliminary data.</text>
</comment>
<dbReference type="STRING" id="6573.A0A210QX34"/>
<dbReference type="AlphaFoldDB" id="A0A210QX34"/>
<gene>
    <name evidence="3" type="ORF">KP79_PYT04581</name>
</gene>